<evidence type="ECO:0000256" key="1">
    <source>
        <dbReference type="ARBA" id="ARBA00006141"/>
    </source>
</evidence>
<dbReference type="EMBL" id="SGJD01000314">
    <property type="protein sequence ID" value="KAB0405675.1"/>
    <property type="molecule type" value="Genomic_DNA"/>
</dbReference>
<evidence type="ECO:0000313" key="4">
    <source>
        <dbReference type="EMBL" id="KAB0405675.1"/>
    </source>
</evidence>
<organism evidence="4 5">
    <name type="scientific">Balaenoptera physalus</name>
    <name type="common">Fin whale</name>
    <name type="synonym">Balaena physalus</name>
    <dbReference type="NCBI Taxonomy" id="9770"/>
    <lineage>
        <taxon>Eukaryota</taxon>
        <taxon>Metazoa</taxon>
        <taxon>Chordata</taxon>
        <taxon>Craniata</taxon>
        <taxon>Vertebrata</taxon>
        <taxon>Euteleostomi</taxon>
        <taxon>Mammalia</taxon>
        <taxon>Eutheria</taxon>
        <taxon>Laurasiatheria</taxon>
        <taxon>Artiodactyla</taxon>
        <taxon>Whippomorpha</taxon>
        <taxon>Cetacea</taxon>
        <taxon>Mysticeti</taxon>
        <taxon>Balaenopteridae</taxon>
        <taxon>Balaenoptera</taxon>
    </lineage>
</organism>
<dbReference type="Pfam" id="PF00244">
    <property type="entry name" value="14-3-3"/>
    <property type="match status" value="1"/>
</dbReference>
<accession>A0A6A1QEC6</accession>
<dbReference type="Proteomes" id="UP000437017">
    <property type="component" value="Unassembled WGS sequence"/>
</dbReference>
<evidence type="ECO:0000313" key="5">
    <source>
        <dbReference type="Proteomes" id="UP000437017"/>
    </source>
</evidence>
<feature type="region of interest" description="Disordered" evidence="2">
    <location>
        <begin position="1"/>
        <end position="26"/>
    </location>
</feature>
<reference evidence="4 5" key="1">
    <citation type="journal article" date="2019" name="PLoS ONE">
        <title>Genomic analyses reveal an absence of contemporary introgressive admixture between fin whales and blue whales, despite known hybrids.</title>
        <authorList>
            <person name="Westbury M.V."/>
            <person name="Petersen B."/>
            <person name="Lorenzen E.D."/>
        </authorList>
    </citation>
    <scope>NUCLEOTIDE SEQUENCE [LARGE SCALE GENOMIC DNA]</scope>
    <source>
        <strain evidence="4">FinWhale-01</strain>
    </source>
</reference>
<keyword evidence="5" id="KW-1185">Reference proteome</keyword>
<comment type="caution">
    <text evidence="4">The sequence shown here is derived from an EMBL/GenBank/DDBJ whole genome shotgun (WGS) entry which is preliminary data.</text>
</comment>
<sequence>MDIPDKHLIPAANTGESKEGGCKEQPSSFKAANDIAMTELPPTHPVYLDLALNFTHACRLAKSTLDATAELDMLSEESYKDSTHHAVVM</sequence>
<comment type="similarity">
    <text evidence="1">Belongs to the 14-3-3 family.</text>
</comment>
<gene>
    <name evidence="4" type="ORF">E2I00_011649</name>
</gene>
<dbReference type="InterPro" id="IPR000308">
    <property type="entry name" value="14-3-3"/>
</dbReference>
<dbReference type="SUPFAM" id="SSF48445">
    <property type="entry name" value="14-3-3 protein"/>
    <property type="match status" value="1"/>
</dbReference>
<dbReference type="OrthoDB" id="10260625at2759"/>
<protein>
    <recommendedName>
        <fullName evidence="3">14-3-3 domain-containing protein</fullName>
    </recommendedName>
</protein>
<evidence type="ECO:0000259" key="3">
    <source>
        <dbReference type="Pfam" id="PF00244"/>
    </source>
</evidence>
<dbReference type="InterPro" id="IPR023410">
    <property type="entry name" value="14-3-3_domain"/>
</dbReference>
<dbReference type="AlphaFoldDB" id="A0A6A1QEC6"/>
<feature type="domain" description="14-3-3" evidence="3">
    <location>
        <begin position="13"/>
        <end position="84"/>
    </location>
</feature>
<dbReference type="PANTHER" id="PTHR18860">
    <property type="entry name" value="14-3-3 PROTEIN"/>
    <property type="match status" value="1"/>
</dbReference>
<proteinExistence type="inferred from homology"/>
<evidence type="ECO:0000256" key="2">
    <source>
        <dbReference type="SAM" id="MobiDB-lite"/>
    </source>
</evidence>
<name>A0A6A1QEC6_BALPH</name>
<dbReference type="InterPro" id="IPR036815">
    <property type="entry name" value="14-3-3_dom_sf"/>
</dbReference>
<dbReference type="Gene3D" id="1.20.190.20">
    <property type="entry name" value="14-3-3 domain"/>
    <property type="match status" value="1"/>
</dbReference>